<keyword evidence="7" id="KW-1185">Reference proteome</keyword>
<evidence type="ECO:0000256" key="2">
    <source>
        <dbReference type="ARBA" id="ARBA00022747"/>
    </source>
</evidence>
<name>A0A9X4JSR0_9FIRM</name>
<dbReference type="CDD" id="cd17494">
    <property type="entry name" value="RMtype1_S_Sma198ORF994P-TRD2-CR2_like"/>
    <property type="match status" value="1"/>
</dbReference>
<dbReference type="InterPro" id="IPR044946">
    <property type="entry name" value="Restrct_endonuc_typeI_TRD_sf"/>
</dbReference>
<keyword evidence="2" id="KW-0680">Restriction system</keyword>
<keyword evidence="6" id="KW-0540">Nuclease</keyword>
<protein>
    <submittedName>
        <fullName evidence="6">Restriction endonuclease subunit S</fullName>
        <ecNumber evidence="6">3.1.21.-</ecNumber>
    </submittedName>
</protein>
<evidence type="ECO:0000313" key="7">
    <source>
        <dbReference type="Proteomes" id="UP001154312"/>
    </source>
</evidence>
<keyword evidence="6" id="KW-0378">Hydrolase</keyword>
<comment type="caution">
    <text evidence="6">The sequence shown here is derived from an EMBL/GenBank/DDBJ whole genome shotgun (WGS) entry which is preliminary data.</text>
</comment>
<dbReference type="PANTHER" id="PTHR30408">
    <property type="entry name" value="TYPE-1 RESTRICTION ENZYME ECOKI SPECIFICITY PROTEIN"/>
    <property type="match status" value="1"/>
</dbReference>
<organism evidence="6 7">
    <name type="scientific">Pelotomaculum isophthalicicum JI</name>
    <dbReference type="NCBI Taxonomy" id="947010"/>
    <lineage>
        <taxon>Bacteria</taxon>
        <taxon>Bacillati</taxon>
        <taxon>Bacillota</taxon>
        <taxon>Clostridia</taxon>
        <taxon>Eubacteriales</taxon>
        <taxon>Desulfotomaculaceae</taxon>
        <taxon>Pelotomaculum</taxon>
    </lineage>
</organism>
<feature type="domain" description="Type I restriction modification DNA specificity" evidence="5">
    <location>
        <begin position="96"/>
        <end position="200"/>
    </location>
</feature>
<dbReference type="EC" id="3.1.21.-" evidence="6"/>
<keyword evidence="3" id="KW-0238">DNA-binding</keyword>
<dbReference type="Gene3D" id="3.90.220.20">
    <property type="entry name" value="DNA methylase specificity domains"/>
    <property type="match status" value="2"/>
</dbReference>
<feature type="domain" description="Type I restriction modification DNA specificity" evidence="5">
    <location>
        <begin position="227"/>
        <end position="391"/>
    </location>
</feature>
<dbReference type="Gene3D" id="1.10.287.1120">
    <property type="entry name" value="Bipartite methylase S protein"/>
    <property type="match status" value="1"/>
</dbReference>
<dbReference type="GO" id="GO:0003677">
    <property type="term" value="F:DNA binding"/>
    <property type="evidence" value="ECO:0007669"/>
    <property type="project" value="UniProtKB-KW"/>
</dbReference>
<feature type="coiled-coil region" evidence="4">
    <location>
        <begin position="373"/>
        <end position="400"/>
    </location>
</feature>
<evidence type="ECO:0000256" key="1">
    <source>
        <dbReference type="ARBA" id="ARBA00010923"/>
    </source>
</evidence>
<dbReference type="Pfam" id="PF01420">
    <property type="entry name" value="Methylase_S"/>
    <property type="match status" value="2"/>
</dbReference>
<keyword evidence="4" id="KW-0175">Coiled coil</keyword>
<dbReference type="InterPro" id="IPR052021">
    <property type="entry name" value="Type-I_RS_S_subunit"/>
</dbReference>
<evidence type="ECO:0000256" key="4">
    <source>
        <dbReference type="SAM" id="Coils"/>
    </source>
</evidence>
<dbReference type="RefSeq" id="WP_277442355.1">
    <property type="nucleotide sequence ID" value="NZ_JAKOAV010000002.1"/>
</dbReference>
<reference evidence="6" key="1">
    <citation type="submission" date="2022-02" db="EMBL/GenBank/DDBJ databases">
        <authorList>
            <person name="Leng L."/>
        </authorList>
    </citation>
    <scope>NUCLEOTIDE SEQUENCE</scope>
    <source>
        <strain evidence="6">JI</strain>
    </source>
</reference>
<gene>
    <name evidence="6" type="ORF">L7E55_02210</name>
</gene>
<dbReference type="EMBL" id="JAKOAV010000002">
    <property type="protein sequence ID" value="MDF9407179.1"/>
    <property type="molecule type" value="Genomic_DNA"/>
</dbReference>
<dbReference type="GO" id="GO:0004519">
    <property type="term" value="F:endonuclease activity"/>
    <property type="evidence" value="ECO:0007669"/>
    <property type="project" value="UniProtKB-KW"/>
</dbReference>
<dbReference type="GO" id="GO:0016787">
    <property type="term" value="F:hydrolase activity"/>
    <property type="evidence" value="ECO:0007669"/>
    <property type="project" value="UniProtKB-KW"/>
</dbReference>
<evidence type="ECO:0000256" key="3">
    <source>
        <dbReference type="ARBA" id="ARBA00023125"/>
    </source>
</evidence>
<dbReference type="InterPro" id="IPR000055">
    <property type="entry name" value="Restrct_endonuc_typeI_TRD"/>
</dbReference>
<dbReference type="SUPFAM" id="SSF116734">
    <property type="entry name" value="DNA methylase specificity domain"/>
    <property type="match status" value="2"/>
</dbReference>
<dbReference type="PANTHER" id="PTHR30408:SF12">
    <property type="entry name" value="TYPE I RESTRICTION ENZYME MJAVIII SPECIFICITY SUBUNIT"/>
    <property type="match status" value="1"/>
</dbReference>
<sequence length="415" mass="47236">MKPEIKKRIEQIQKDVVPTGYKKTKVGIVPNEWDVIQLKYILDQIERKVAKPEVGYWRLGLRSHAKGTFHEFVDDPDSIAMEELFSVAENDLIVNITFAWEHAIALANQEDEGKLVSHRFPTYVFNDKACPFFYKYYVIQPRFKKMLSDISPGGAGRNRVMSKSSFQRLFAIHPPLPEQKKIAEILSTWDKSIELKEKLIGEKKQQKKWLMQNLLTGKKRLPGFTDELQKVKLGDVCNVVIGQSPDSKAYNKDRVGIPLIQGNADCQKGVTKPRLWTTQITKTCYAGDIILTIRAPVGAVAIANQKACIGRGVSAIRPKHCQRYMYQYLLSIEDKWLKVSQGSTFDAISGNEIKKLKIIYPSTEEQTAIAEVLSTADREIDLHEKQLEELKKQKKALMQLLLTGMVRVNTQEVSS</sequence>
<evidence type="ECO:0000313" key="6">
    <source>
        <dbReference type="EMBL" id="MDF9407179.1"/>
    </source>
</evidence>
<evidence type="ECO:0000259" key="5">
    <source>
        <dbReference type="Pfam" id="PF01420"/>
    </source>
</evidence>
<dbReference type="GO" id="GO:0009307">
    <property type="term" value="P:DNA restriction-modification system"/>
    <property type="evidence" value="ECO:0007669"/>
    <property type="project" value="UniProtKB-KW"/>
</dbReference>
<accession>A0A9X4JSR0</accession>
<proteinExistence type="inferred from homology"/>
<comment type="similarity">
    <text evidence="1">Belongs to the type-I restriction system S methylase family.</text>
</comment>
<keyword evidence="6" id="KW-0255">Endonuclease</keyword>
<dbReference type="Proteomes" id="UP001154312">
    <property type="component" value="Unassembled WGS sequence"/>
</dbReference>
<dbReference type="AlphaFoldDB" id="A0A9X4JSR0"/>